<dbReference type="Gene3D" id="3.30.1490.40">
    <property type="match status" value="1"/>
</dbReference>
<keyword evidence="9" id="KW-0539">Nucleus</keyword>
<dbReference type="GO" id="GO:0006284">
    <property type="term" value="P:base-excision repair"/>
    <property type="evidence" value="ECO:0007669"/>
    <property type="project" value="InterPro"/>
</dbReference>
<feature type="chain" id="PRO_5042093910" description="GYF domain-containing protein" evidence="11">
    <location>
        <begin position="19"/>
        <end position="2093"/>
    </location>
</feature>
<keyword evidence="6" id="KW-0408">Iron</keyword>
<evidence type="ECO:0000256" key="7">
    <source>
        <dbReference type="ARBA" id="ARBA00023014"/>
    </source>
</evidence>
<evidence type="ECO:0000259" key="12">
    <source>
        <dbReference type="PROSITE" id="PS50829"/>
    </source>
</evidence>
<dbReference type="SUPFAM" id="SSF55277">
    <property type="entry name" value="GYF domain"/>
    <property type="match status" value="1"/>
</dbReference>
<evidence type="ECO:0000256" key="2">
    <source>
        <dbReference type="ARBA" id="ARBA00004123"/>
    </source>
</evidence>
<dbReference type="GO" id="GO:0019104">
    <property type="term" value="F:DNA N-glycosylase activity"/>
    <property type="evidence" value="ECO:0007669"/>
    <property type="project" value="InterPro"/>
</dbReference>
<feature type="compositionally biased region" description="Basic residues" evidence="10">
    <location>
        <begin position="416"/>
        <end position="425"/>
    </location>
</feature>
<dbReference type="Pfam" id="PF02213">
    <property type="entry name" value="GYF"/>
    <property type="match status" value="1"/>
</dbReference>
<evidence type="ECO:0000256" key="9">
    <source>
        <dbReference type="ARBA" id="ARBA00023242"/>
    </source>
</evidence>
<evidence type="ECO:0000256" key="6">
    <source>
        <dbReference type="ARBA" id="ARBA00023004"/>
    </source>
</evidence>
<dbReference type="CDD" id="cd00072">
    <property type="entry name" value="GYF"/>
    <property type="match status" value="1"/>
</dbReference>
<feature type="compositionally biased region" description="Basic and acidic residues" evidence="10">
    <location>
        <begin position="357"/>
        <end position="368"/>
    </location>
</feature>
<feature type="region of interest" description="Disordered" evidence="10">
    <location>
        <begin position="571"/>
        <end position="594"/>
    </location>
</feature>
<dbReference type="PANTHER" id="PTHR46213">
    <property type="entry name" value="TRANSCRIPTIONAL ACTIVATOR DEMETER"/>
    <property type="match status" value="1"/>
</dbReference>
<keyword evidence="4" id="KW-0004">4Fe-4S</keyword>
<feature type="region of interest" description="Disordered" evidence="10">
    <location>
        <begin position="1224"/>
        <end position="1251"/>
    </location>
</feature>
<evidence type="ECO:0000313" key="13">
    <source>
        <dbReference type="EMBL" id="CAI9778948.1"/>
    </source>
</evidence>
<dbReference type="InterPro" id="IPR003169">
    <property type="entry name" value="GYF"/>
</dbReference>
<dbReference type="GO" id="GO:0046872">
    <property type="term" value="F:metal ion binding"/>
    <property type="evidence" value="ECO:0007669"/>
    <property type="project" value="UniProtKB-KW"/>
</dbReference>
<dbReference type="GO" id="GO:0035514">
    <property type="term" value="F:DNA demethylase activity"/>
    <property type="evidence" value="ECO:0007669"/>
    <property type="project" value="InterPro"/>
</dbReference>
<sequence>MNVLFFATALFPLSLSLSSVKNYSALFVSPSIASLDLDRKQFEMSIIRVDSDEKLARSDSPVLMDYKQKGLVSELIGCSWVSLTPAEPICTEWQDNRGFHTDGQKSEKILQVNQIGQEEIDLTRVSKGFPLENPAACWNSANALNIYGSFNTREADIAAKSRVNGDDLCRNSFSVNEDDMWSRVSFGELLALADAAGANASAQTAFNATSSSFVPNLQNSIDGRLCTISSENSSLANFDAFLGTKLPDECNSIQNIPDDGRCIHSRSSFDLNFPSRMADSTFSEVVSSQFAPITPEKTARTDERPGLAMPNLSRDEMLRTQDVQQKEIAFELEGFLQTKEQSQLAVDHVCETMSRQLEENHKPDKGGTDDVDLSKTPLLKPRRKKHRPKVMKEGQSQITPKPSVGRPSDPQETTRVKRKYVRRKGVNNPTTDTPLEREINGTDINKNAPSSKETMTGKRKYVNRKEVNKPAATGPDQETCETTDPKTVQHTRKTCRRSLNFDVEGQVRDENSHHRPSSNLESQAQNFNGKDKSGSTIQCVQGTEASMKKTEVNIAYDFTCSMKQIMEGYLSKPEGHSSSPSPHSKTDTLHDKSTLTDQKACTRGKCQIIFSDFIHDEERNTVHVIKNSDAGLIQKSPSDSDSSSTACLTKETQERGLKSQHMGTTVEAEFCRTNSTGTLHNSLQAYSALFPQYAYNNDCTSGVHFPAMCSTKRIEKGHNLVTSRMLSTVIASENHEVAAADGSQNEQKNFKFLSALGTSDILENRSKGTAPIWNLESPLEISEQLPASPCSGVTTSKPAQGFEILNQPHKKRSRGPAQGPKALTADTRATMMTKKRPKKNFLINSTVQNIHNDHQLVARSMGTPLAITWMCKSPVDAIIEQFNQLDLNAKSSQEHNAFISYHMNYQEQHALVPYQRNGALIPFDSSFDQVKRSRPRPKVDLDDETSRVWKLLLENINSEGIDGTDEEKEKWWEEERRMFRGRADSFIARMHLVQGDRRFSPWKGSVLDSVIGVFLTQNVSDHLSSSAFMSLAARFRFKSESNQGQSCQEKVNIPVKEPEVHNLDTDDTFGWTERLNKLTCREDSKMLQVSDYNDIREVESVKSPGDSFIVNIPKDNLSRQLSAVSKNSPDTSHESAVNKSIGFIGDERDLDDTLSSQNSVIYSKNSADSIITQSAERTESCSPRTLEAETASGRKPNSICFSTSNLKMSQMSWTILNGAHNQGNGNKLCNRDGQIEPESMASDSQNKNESQSYITCSEPALNLKPSSGAQVAECFDLPQKNGKSSNITNAKEPCDTELSGLSAESATKATTQKFLAISREVPKSGSEKVHSSNNCQIDMYQKIAENPTGKLKSQFHFQENNYKMQEVSNITTFPQNLTDITGSSNIDNLRIPEHNEIGSNLKIPGKTASEPKAKEGRIRKEKQKPVDWDSLRKQAQEGGRRRERTANTMDSVDWEAVRCADVNEIAETIKERGMNNVLAERIQEFLNRLVRDHGSIDLEWLRDVPPDKAKEYLLSVRGLGLKSVECVRLLTLHHLAFPVDTNVGRIAVRLGWVPLQPLPESLQLHLLELYPVLESIQKYMWPRLCKLDQRTLYELHYQMITFGKVFCTKSKPNCNACPMRGECRHFASAFASARLALPGTEEKSIVSATENNAAEQNPLKIINPLHLPLPQANQLEGNTEASNSEPIIEVPSTPEPIIEVPATPEPDQTQVPECDIEDDNFEDPDDIPTIQLNMKEFAHNVQAIMQLQESDMSKALVALTPEAASIPMPKLKNVSRLRTEHQVYELPDSHPLLQQMDKREPDDPCSYLLAIWTPGETANSIQPPERQCISQESGKLCTNETCFSCNSTREGNSQTVRGTLLIPCRTAMRGSFPLNGTYFQVNEVFADHESSLKPINVPRDWLWNLPRRTVYFGTSIPTIFKGLSTEGVQCCFWRGFVCVRGFDWKTRAPRPLIARLHFPAISTVSLLTSPTPISAGLVETSTAIKINETEKMWLYQDPFGKVQGPFSILQLRKWSNTGYFPTELRIWRTAEKQEDSILLTDALAGKYRKELPEVGNKLHNSHISSDHSAKTLETSLRLDMKRLNAEQKPAVER</sequence>
<dbReference type="Pfam" id="PF15629">
    <property type="entry name" value="Perm-CXXC"/>
    <property type="match status" value="1"/>
</dbReference>
<name>A0AAD2E7D3_9LAMI</name>
<dbReference type="FunFam" id="1.10.1670.10:FF:000004">
    <property type="entry name" value="DNA glycosylase/AP lyase ROS1"/>
    <property type="match status" value="1"/>
</dbReference>
<keyword evidence="5" id="KW-0479">Metal-binding</keyword>
<dbReference type="PROSITE" id="PS50829">
    <property type="entry name" value="GYF"/>
    <property type="match status" value="1"/>
</dbReference>
<evidence type="ECO:0000256" key="1">
    <source>
        <dbReference type="ARBA" id="ARBA00001966"/>
    </source>
</evidence>
<gene>
    <name evidence="13" type="ORF">FPE_LOCUS26378</name>
</gene>
<dbReference type="SMART" id="SM00478">
    <property type="entry name" value="ENDO3c"/>
    <property type="match status" value="1"/>
</dbReference>
<dbReference type="InterPro" id="IPR044811">
    <property type="entry name" value="DME/ROS1"/>
</dbReference>
<evidence type="ECO:0000256" key="5">
    <source>
        <dbReference type="ARBA" id="ARBA00022723"/>
    </source>
</evidence>
<feature type="compositionally biased region" description="Polar residues" evidence="10">
    <location>
        <begin position="442"/>
        <end position="454"/>
    </location>
</feature>
<feature type="domain" description="GYF" evidence="12">
    <location>
        <begin position="1990"/>
        <end position="2044"/>
    </location>
</feature>
<dbReference type="Proteomes" id="UP000834106">
    <property type="component" value="Chromosome 16"/>
</dbReference>
<feature type="region of interest" description="Disordered" evidence="10">
    <location>
        <begin position="357"/>
        <end position="535"/>
    </location>
</feature>
<feature type="compositionally biased region" description="Polar residues" evidence="10">
    <location>
        <begin position="1173"/>
        <end position="1183"/>
    </location>
</feature>
<dbReference type="InterPro" id="IPR011257">
    <property type="entry name" value="DNA_glycosylase"/>
</dbReference>
<dbReference type="Gene3D" id="1.10.340.30">
    <property type="entry name" value="Hypothetical protein, domain 2"/>
    <property type="match status" value="1"/>
</dbReference>
<feature type="region of interest" description="Disordered" evidence="10">
    <location>
        <begin position="632"/>
        <end position="661"/>
    </location>
</feature>
<comment type="cofactor">
    <cofactor evidence="1">
        <name>[4Fe-4S] cluster</name>
        <dbReference type="ChEBI" id="CHEBI:49883"/>
    </cofactor>
</comment>
<proteinExistence type="inferred from homology"/>
<dbReference type="GO" id="GO:0141166">
    <property type="term" value="P:chromosomal 5-methylcytosine DNA demethylation pathway"/>
    <property type="evidence" value="ECO:0007669"/>
    <property type="project" value="InterPro"/>
</dbReference>
<evidence type="ECO:0000256" key="8">
    <source>
        <dbReference type="ARBA" id="ARBA00023125"/>
    </source>
</evidence>
<dbReference type="Pfam" id="PF15628">
    <property type="entry name" value="RRM_DME"/>
    <property type="match status" value="1"/>
</dbReference>
<evidence type="ECO:0000256" key="11">
    <source>
        <dbReference type="SAM" id="SignalP"/>
    </source>
</evidence>
<comment type="similarity">
    <text evidence="3">Belongs to the DNA glycosylase family. DEMETER subfamily.</text>
</comment>
<keyword evidence="14" id="KW-1185">Reference proteome</keyword>
<organism evidence="13 14">
    <name type="scientific">Fraxinus pennsylvanica</name>
    <dbReference type="NCBI Taxonomy" id="56036"/>
    <lineage>
        <taxon>Eukaryota</taxon>
        <taxon>Viridiplantae</taxon>
        <taxon>Streptophyta</taxon>
        <taxon>Embryophyta</taxon>
        <taxon>Tracheophyta</taxon>
        <taxon>Spermatophyta</taxon>
        <taxon>Magnoliopsida</taxon>
        <taxon>eudicotyledons</taxon>
        <taxon>Gunneridae</taxon>
        <taxon>Pentapetalae</taxon>
        <taxon>asterids</taxon>
        <taxon>lamiids</taxon>
        <taxon>Lamiales</taxon>
        <taxon>Oleaceae</taxon>
        <taxon>Oleeae</taxon>
        <taxon>Fraxinus</taxon>
    </lineage>
</organism>
<dbReference type="InterPro" id="IPR003651">
    <property type="entry name" value="Endonuclease3_FeS-loop_motif"/>
</dbReference>
<dbReference type="GO" id="GO:0003677">
    <property type="term" value="F:DNA binding"/>
    <property type="evidence" value="ECO:0007669"/>
    <property type="project" value="UniProtKB-KW"/>
</dbReference>
<dbReference type="InterPro" id="IPR028925">
    <property type="entry name" value="RRM_DME"/>
</dbReference>
<dbReference type="InterPro" id="IPR003265">
    <property type="entry name" value="HhH-GPD_domain"/>
</dbReference>
<keyword evidence="8" id="KW-0238">DNA-binding</keyword>
<dbReference type="SMART" id="SM00525">
    <property type="entry name" value="FES"/>
    <property type="match status" value="1"/>
</dbReference>
<evidence type="ECO:0000256" key="10">
    <source>
        <dbReference type="SAM" id="MobiDB-lite"/>
    </source>
</evidence>
<dbReference type="CDD" id="cd00056">
    <property type="entry name" value="ENDO3c"/>
    <property type="match status" value="1"/>
</dbReference>
<dbReference type="InterPro" id="IPR028924">
    <property type="entry name" value="Perm-CXXC"/>
</dbReference>
<feature type="compositionally biased region" description="Basic and acidic residues" evidence="10">
    <location>
        <begin position="584"/>
        <end position="594"/>
    </location>
</feature>
<protein>
    <recommendedName>
        <fullName evidence="12">GYF domain-containing protein</fullName>
    </recommendedName>
</protein>
<dbReference type="InterPro" id="IPR035445">
    <property type="entry name" value="GYF-like_dom_sf"/>
</dbReference>
<dbReference type="EMBL" id="OU503051">
    <property type="protein sequence ID" value="CAI9778948.1"/>
    <property type="molecule type" value="Genomic_DNA"/>
</dbReference>
<feature type="signal peptide" evidence="11">
    <location>
        <begin position="1"/>
        <end position="18"/>
    </location>
</feature>
<keyword evidence="11" id="KW-0732">Signal</keyword>
<feature type="region of interest" description="Disordered" evidence="10">
    <location>
        <begin position="1173"/>
        <end position="1192"/>
    </location>
</feature>
<feature type="compositionally biased region" description="Basic residues" evidence="10">
    <location>
        <begin position="380"/>
        <end position="389"/>
    </location>
</feature>
<keyword evidence="7" id="KW-0411">Iron-sulfur</keyword>
<dbReference type="GO" id="GO:0005634">
    <property type="term" value="C:nucleus"/>
    <property type="evidence" value="ECO:0007669"/>
    <property type="project" value="UniProtKB-SubCell"/>
</dbReference>
<evidence type="ECO:0000256" key="4">
    <source>
        <dbReference type="ARBA" id="ARBA00022485"/>
    </source>
</evidence>
<dbReference type="InterPro" id="IPR023170">
    <property type="entry name" value="HhH_base_excis_C"/>
</dbReference>
<dbReference type="SMART" id="SM00444">
    <property type="entry name" value="GYF"/>
    <property type="match status" value="1"/>
</dbReference>
<dbReference type="GO" id="GO:0051539">
    <property type="term" value="F:4 iron, 4 sulfur cluster binding"/>
    <property type="evidence" value="ECO:0007669"/>
    <property type="project" value="UniProtKB-KW"/>
</dbReference>
<evidence type="ECO:0000313" key="14">
    <source>
        <dbReference type="Proteomes" id="UP000834106"/>
    </source>
</evidence>
<evidence type="ECO:0000256" key="3">
    <source>
        <dbReference type="ARBA" id="ARBA00005646"/>
    </source>
</evidence>
<dbReference type="GO" id="GO:0003906">
    <property type="term" value="F:DNA-(apurinic or apyrimidinic site) endonuclease activity"/>
    <property type="evidence" value="ECO:0007669"/>
    <property type="project" value="UniProtKB-ARBA"/>
</dbReference>
<reference evidence="13" key="1">
    <citation type="submission" date="2023-05" db="EMBL/GenBank/DDBJ databases">
        <authorList>
            <person name="Huff M."/>
        </authorList>
    </citation>
    <scope>NUCLEOTIDE SEQUENCE</scope>
</reference>
<feature type="region of interest" description="Disordered" evidence="10">
    <location>
        <begin position="1397"/>
        <end position="1445"/>
    </location>
</feature>
<dbReference type="PANTHER" id="PTHR46213:SF13">
    <property type="entry name" value="DEMETER-LIKE PROTEIN 2-RELATED"/>
    <property type="match status" value="1"/>
</dbReference>
<feature type="compositionally biased region" description="Basic and acidic residues" evidence="10">
    <location>
        <begin position="1409"/>
        <end position="1440"/>
    </location>
</feature>
<dbReference type="SUPFAM" id="SSF48150">
    <property type="entry name" value="DNA-glycosylase"/>
    <property type="match status" value="1"/>
</dbReference>
<feature type="compositionally biased region" description="Polar residues" evidence="10">
    <location>
        <begin position="1241"/>
        <end position="1251"/>
    </location>
</feature>
<accession>A0AAD2E7D3</accession>
<comment type="subcellular location">
    <subcellularLocation>
        <location evidence="2">Nucleus</location>
    </subcellularLocation>
</comment>
<dbReference type="Gene3D" id="1.10.1670.10">
    <property type="entry name" value="Helix-hairpin-Helix base-excision DNA repair enzymes (C-terminal)"/>
    <property type="match status" value="1"/>
</dbReference>
<feature type="compositionally biased region" description="Polar residues" evidence="10">
    <location>
        <begin position="517"/>
        <end position="535"/>
    </location>
</feature>